<keyword evidence="4" id="KW-0411">Iron-sulfur</keyword>
<dbReference type="SFLD" id="SFLDG01386">
    <property type="entry name" value="main_SPASM_domain-containing"/>
    <property type="match status" value="1"/>
</dbReference>
<dbReference type="Pfam" id="PF04055">
    <property type="entry name" value="Radical_SAM"/>
    <property type="match status" value="1"/>
</dbReference>
<dbReference type="InterPro" id="IPR013785">
    <property type="entry name" value="Aldolase_TIM"/>
</dbReference>
<comment type="caution">
    <text evidence="6">The sequence shown here is derived from an EMBL/GenBank/DDBJ whole genome shotgun (WGS) entry which is preliminary data.</text>
</comment>
<dbReference type="GO" id="GO:0016491">
    <property type="term" value="F:oxidoreductase activity"/>
    <property type="evidence" value="ECO:0007669"/>
    <property type="project" value="InterPro"/>
</dbReference>
<dbReference type="AlphaFoldDB" id="A0AA90GZ04"/>
<dbReference type="InterPro" id="IPR007197">
    <property type="entry name" value="rSAM"/>
</dbReference>
<evidence type="ECO:0000256" key="2">
    <source>
        <dbReference type="ARBA" id="ARBA00022723"/>
    </source>
</evidence>
<dbReference type="GO" id="GO:0051536">
    <property type="term" value="F:iron-sulfur cluster binding"/>
    <property type="evidence" value="ECO:0007669"/>
    <property type="project" value="UniProtKB-KW"/>
</dbReference>
<keyword evidence="2" id="KW-0479">Metal-binding</keyword>
<evidence type="ECO:0000256" key="3">
    <source>
        <dbReference type="ARBA" id="ARBA00023004"/>
    </source>
</evidence>
<dbReference type="PROSITE" id="PS51918">
    <property type="entry name" value="RADICAL_SAM"/>
    <property type="match status" value="1"/>
</dbReference>
<sequence length="756" mass="80763">MAPPLVPFRQFVLKVHSRCDLACRYCYVYEHADQSWSRRPKVVSEETVVRVAARLAEHARTHALPSVHVILHGGEPLLAGPAALRRICAVLRDALTGIAELDLRVHTNGVQLSERYLDLFAEFDVKVGISLDGDRIANDRHRRYADGRSSHQHVLNAVELLRRDRYRHLYAGLLCTIDVANDPVAVYDALAGLAPPRIDFLLPHATWDEPPVRPEDRPTYAQWLLGVFDRWDAAGRPMPVRLFDSVISTCRGGPSLTESMGVGPSDLVVIETDGTLEQADSLKIAYDGAPETGYDVFAHSFDTAAGHPGVVARQQGVAGLSATCRACPVVRSCGGGLYAHRYRAENGFDNPSVYCTDLKALVTGVSSRLAAEPTVAAGPGGPLTAVDRLAAGSDDREQLLTLAAAQRLVTRGWLTVIEERAADRGAELPAVTRQLLSRLDEYPDAMELLLGHPYLRGWAADLLAADGSDGLASMAPLTAFAASAALRGGLPGAVPVPARADGTVFLPALGLIRMAPADVPMAEAVADGDGIVVRLAGEEARVVPGTAPDARWQPVGRLTGAVVLDDLDPYRDRYARPARERLSGAGADRFGETVERAWRLLHEAVPQRLAGLTAVLTTLTPLAGTPHDAADLRLAGGIRGMGAVGLTPTGDPAALARELLHGHQLATLDALVEQTELYDEAAPWSFTVPWTESPLLTGEVLAQAYARSATTAFAADPGRYAHETARALDALTEADVLTGVGEEFVAGIRAGLPADR</sequence>
<dbReference type="PANTHER" id="PTHR43273">
    <property type="entry name" value="ANAEROBIC SULFATASE-MATURATING ENZYME HOMOLOG ASLB-RELATED"/>
    <property type="match status" value="1"/>
</dbReference>
<evidence type="ECO:0000259" key="5">
    <source>
        <dbReference type="PROSITE" id="PS51918"/>
    </source>
</evidence>
<dbReference type="SFLD" id="SFLDG01067">
    <property type="entry name" value="SPASM/twitch_domain_containing"/>
    <property type="match status" value="1"/>
</dbReference>
<protein>
    <submittedName>
        <fullName evidence="6">FxsB family radical SAM/SPASM domain protein</fullName>
    </submittedName>
</protein>
<keyword evidence="3" id="KW-0408">Iron</keyword>
<organism evidence="6">
    <name type="scientific">Streptantibioticus silvisoli</name>
    <dbReference type="NCBI Taxonomy" id="2705255"/>
    <lineage>
        <taxon>Bacteria</taxon>
        <taxon>Bacillati</taxon>
        <taxon>Actinomycetota</taxon>
        <taxon>Actinomycetes</taxon>
        <taxon>Kitasatosporales</taxon>
        <taxon>Streptomycetaceae</taxon>
        <taxon>Streptantibioticus</taxon>
    </lineage>
</organism>
<proteinExistence type="predicted"/>
<accession>A0AA90GZ04</accession>
<dbReference type="CDD" id="cd01335">
    <property type="entry name" value="Radical_SAM"/>
    <property type="match status" value="1"/>
</dbReference>
<dbReference type="GO" id="GO:0046872">
    <property type="term" value="F:metal ion binding"/>
    <property type="evidence" value="ECO:0007669"/>
    <property type="project" value="UniProtKB-KW"/>
</dbReference>
<dbReference type="SFLD" id="SFLDS00029">
    <property type="entry name" value="Radical_SAM"/>
    <property type="match status" value="1"/>
</dbReference>
<name>A0AA90GZ04_9ACTN</name>
<feature type="domain" description="Radical SAM core" evidence="5">
    <location>
        <begin position="5"/>
        <end position="236"/>
    </location>
</feature>
<gene>
    <name evidence="6" type="ORF">POF50_000520</name>
</gene>
<evidence type="ECO:0000256" key="1">
    <source>
        <dbReference type="ARBA" id="ARBA00022691"/>
    </source>
</evidence>
<dbReference type="InterPro" id="IPR026335">
    <property type="entry name" value="rSAM_SPASM_FxsB"/>
</dbReference>
<dbReference type="EMBL" id="JABXJJ020000001">
    <property type="protein sequence ID" value="MDI5967849.1"/>
    <property type="molecule type" value="Genomic_DNA"/>
</dbReference>
<dbReference type="NCBIfam" id="TIGR04269">
    <property type="entry name" value="SAM_SPASM_FxsB"/>
    <property type="match status" value="1"/>
</dbReference>
<evidence type="ECO:0000313" key="6">
    <source>
        <dbReference type="EMBL" id="MDI5967849.1"/>
    </source>
</evidence>
<dbReference type="PANTHER" id="PTHR43273:SF8">
    <property type="entry name" value="RADICAL SAM DOMAIN PROTEIN"/>
    <property type="match status" value="1"/>
</dbReference>
<dbReference type="InterPro" id="IPR023867">
    <property type="entry name" value="Sulphatase_maturase_rSAM"/>
</dbReference>
<dbReference type="Gene3D" id="3.20.20.70">
    <property type="entry name" value="Aldolase class I"/>
    <property type="match status" value="1"/>
</dbReference>
<dbReference type="SUPFAM" id="SSF102114">
    <property type="entry name" value="Radical SAM enzymes"/>
    <property type="match status" value="1"/>
</dbReference>
<dbReference type="SFLD" id="SFLDG01072">
    <property type="entry name" value="dehydrogenase_like"/>
    <property type="match status" value="1"/>
</dbReference>
<evidence type="ECO:0000256" key="4">
    <source>
        <dbReference type="ARBA" id="ARBA00023014"/>
    </source>
</evidence>
<keyword evidence="1" id="KW-0949">S-adenosyl-L-methionine</keyword>
<reference evidence="6" key="1">
    <citation type="submission" date="2023-05" db="EMBL/GenBank/DDBJ databases">
        <title>Streptantibioticus silvisoli sp. nov., acidotolerant actinomycetes 1 from pine litter.</title>
        <authorList>
            <person name="Swiecimska M."/>
            <person name="Golinska P."/>
            <person name="Sangal V."/>
            <person name="Wachnowicz B."/>
            <person name="Goodfellow M."/>
        </authorList>
    </citation>
    <scope>NUCLEOTIDE SEQUENCE</scope>
    <source>
        <strain evidence="6">SL13</strain>
    </source>
</reference>
<dbReference type="InterPro" id="IPR058240">
    <property type="entry name" value="rSAM_sf"/>
</dbReference>